<evidence type="ECO:0000313" key="5">
    <source>
        <dbReference type="Proteomes" id="UP000095767"/>
    </source>
</evidence>
<evidence type="ECO:0000256" key="3">
    <source>
        <dbReference type="SAM" id="MobiDB-lite"/>
    </source>
</evidence>
<name>A0A1E5VEN3_9POAL</name>
<accession>A0A1E5VEN3</accession>
<sequence length="251" mass="25887">MASAGSGGGGSGGGAGPGGLKTYFKTPEGRHKLQYEKTHSPAVVHYNHSGKTVSQMTVAYLKEKPAGQGSTPSTPSAGSGMRSAAARLLGTGNGSRALSFGNNGTGRAVSGSSRIGGGIGASTSASGSQGLANYDGKGTYIIFNTADTLFISDLNSHDKSKDGNTDWTFPTVKDQNQLLISHAKSSKVSAVAFDPYWSPPNSDETEENVMYRFGSVGQTRVCTHSFGVVLLLLEAAGLQITGWPMDTLGIM</sequence>
<organism evidence="4 5">
    <name type="scientific">Dichanthelium oligosanthes</name>
    <dbReference type="NCBI Taxonomy" id="888268"/>
    <lineage>
        <taxon>Eukaryota</taxon>
        <taxon>Viridiplantae</taxon>
        <taxon>Streptophyta</taxon>
        <taxon>Embryophyta</taxon>
        <taxon>Tracheophyta</taxon>
        <taxon>Spermatophyta</taxon>
        <taxon>Magnoliopsida</taxon>
        <taxon>Liliopsida</taxon>
        <taxon>Poales</taxon>
        <taxon>Poaceae</taxon>
        <taxon>PACMAD clade</taxon>
        <taxon>Panicoideae</taxon>
        <taxon>Panicodae</taxon>
        <taxon>Paniceae</taxon>
        <taxon>Dichantheliinae</taxon>
        <taxon>Dichanthelium</taxon>
    </lineage>
</organism>
<feature type="region of interest" description="Disordered" evidence="3">
    <location>
        <begin position="1"/>
        <end position="25"/>
    </location>
</feature>
<feature type="non-terminal residue" evidence="4">
    <location>
        <position position="251"/>
    </location>
</feature>
<keyword evidence="1" id="KW-0853">WD repeat</keyword>
<comment type="caution">
    <text evidence="4">The sequence shown here is derived from an EMBL/GenBank/DDBJ whole genome shotgun (WGS) entry which is preliminary data.</text>
</comment>
<reference evidence="4 5" key="1">
    <citation type="submission" date="2016-09" db="EMBL/GenBank/DDBJ databases">
        <title>The draft genome of Dichanthelium oligosanthes: A C3 panicoid grass species.</title>
        <authorList>
            <person name="Studer A.J."/>
            <person name="Schnable J.C."/>
            <person name="Brutnell T.P."/>
        </authorList>
    </citation>
    <scope>NUCLEOTIDE SEQUENCE [LARGE SCALE GENOMIC DNA]</scope>
    <source>
        <strain evidence="5">cv. Kellogg 1175</strain>
        <tissue evidence="4">Leaf</tissue>
    </source>
</reference>
<dbReference type="Gene3D" id="2.130.10.10">
    <property type="entry name" value="YVTN repeat-like/Quinoprotein amine dehydrogenase"/>
    <property type="match status" value="1"/>
</dbReference>
<dbReference type="InterPro" id="IPR051362">
    <property type="entry name" value="WD_repeat_creC_regulators"/>
</dbReference>
<gene>
    <name evidence="4" type="ORF">BAE44_0015466</name>
</gene>
<dbReference type="InterPro" id="IPR015943">
    <property type="entry name" value="WD40/YVTN_repeat-like_dom_sf"/>
</dbReference>
<dbReference type="EMBL" id="LWDX02042300">
    <property type="protein sequence ID" value="OEL23515.1"/>
    <property type="molecule type" value="Genomic_DNA"/>
</dbReference>
<dbReference type="AlphaFoldDB" id="A0A1E5VEN3"/>
<dbReference type="Proteomes" id="UP000095767">
    <property type="component" value="Unassembled WGS sequence"/>
</dbReference>
<proteinExistence type="predicted"/>
<keyword evidence="5" id="KW-1185">Reference proteome</keyword>
<feature type="compositionally biased region" description="Gly residues" evidence="3">
    <location>
        <begin position="1"/>
        <end position="19"/>
    </location>
</feature>
<dbReference type="PANTHER" id="PTHR14107">
    <property type="entry name" value="WD REPEAT PROTEIN"/>
    <property type="match status" value="1"/>
</dbReference>
<keyword evidence="2" id="KW-0677">Repeat</keyword>
<dbReference type="STRING" id="888268.A0A1E5VEN3"/>
<evidence type="ECO:0000256" key="1">
    <source>
        <dbReference type="ARBA" id="ARBA00022574"/>
    </source>
</evidence>
<dbReference type="OrthoDB" id="3367at2759"/>
<evidence type="ECO:0000256" key="2">
    <source>
        <dbReference type="ARBA" id="ARBA00022737"/>
    </source>
</evidence>
<protein>
    <submittedName>
        <fullName evidence="4">Uncharacterized protein</fullName>
    </submittedName>
</protein>
<dbReference type="PANTHER" id="PTHR14107:SF18">
    <property type="entry name" value="OS11G0176000 PROTEIN"/>
    <property type="match status" value="1"/>
</dbReference>
<evidence type="ECO:0000313" key="4">
    <source>
        <dbReference type="EMBL" id="OEL23515.1"/>
    </source>
</evidence>